<dbReference type="RefSeq" id="WP_119776544.1">
    <property type="nucleotide sequence ID" value="NZ_QYUK01000008.1"/>
</dbReference>
<gene>
    <name evidence="2" type="ORF">D3874_03495</name>
</gene>
<dbReference type="InterPro" id="IPR003607">
    <property type="entry name" value="HD/PDEase_dom"/>
</dbReference>
<dbReference type="SUPFAM" id="SSF109604">
    <property type="entry name" value="HD-domain/PDEase-like"/>
    <property type="match status" value="1"/>
</dbReference>
<dbReference type="PANTHER" id="PTHR46246:SF1">
    <property type="entry name" value="GUANOSINE-3',5'-BIS(DIPHOSPHATE) 3'-PYROPHOSPHOHYDROLASE MESH1"/>
    <property type="match status" value="1"/>
</dbReference>
<dbReference type="Gene3D" id="1.10.3210.10">
    <property type="entry name" value="Hypothetical protein af1432"/>
    <property type="match status" value="1"/>
</dbReference>
<dbReference type="PANTHER" id="PTHR46246">
    <property type="entry name" value="GUANOSINE-3',5'-BIS(DIPHOSPHATE) 3'-PYROPHOSPHOHYDROLASE MESH1"/>
    <property type="match status" value="1"/>
</dbReference>
<dbReference type="SMART" id="SM00471">
    <property type="entry name" value="HDc"/>
    <property type="match status" value="1"/>
</dbReference>
<name>A0A418WUG7_9PROT</name>
<dbReference type="OrthoDB" id="9802385at2"/>
<dbReference type="Pfam" id="PF13328">
    <property type="entry name" value="HD_4"/>
    <property type="match status" value="1"/>
</dbReference>
<dbReference type="AlphaFoldDB" id="A0A418WUG7"/>
<dbReference type="EMBL" id="QYUK01000008">
    <property type="protein sequence ID" value="RJF94888.1"/>
    <property type="molecule type" value="Genomic_DNA"/>
</dbReference>
<protein>
    <submittedName>
        <fullName evidence="2">HD domain-containing protein</fullName>
    </submittedName>
</protein>
<comment type="caution">
    <text evidence="2">The sequence shown here is derived from an EMBL/GenBank/DDBJ whole genome shotgun (WGS) entry which is preliminary data.</text>
</comment>
<sequence length="218" mass="23403">MLTDRFDEALAYASRLHRAQVRKGTSIPYVSHLMSVCALVLEHGGTEDQAIAALLHDAAEDQGGAQTLAEIEGRFGKAVAAIVADCTDSWVEPKPPWRARKEAYLAALPHKPPASLLVSLADKTHNARAILADYRTIGPAIWDRFTGGRDGTLWYYGALRDVFGVACPGPLAAELGRTIGALGSSFATADLPHEKGEAIAKGRMAPEHDHLNALLEDE</sequence>
<evidence type="ECO:0000259" key="1">
    <source>
        <dbReference type="SMART" id="SM00471"/>
    </source>
</evidence>
<organism evidence="2 3">
    <name type="scientific">Oleomonas cavernae</name>
    <dbReference type="NCBI Taxonomy" id="2320859"/>
    <lineage>
        <taxon>Bacteria</taxon>
        <taxon>Pseudomonadati</taxon>
        <taxon>Pseudomonadota</taxon>
        <taxon>Alphaproteobacteria</taxon>
        <taxon>Acetobacterales</taxon>
        <taxon>Acetobacteraceae</taxon>
        <taxon>Oleomonas</taxon>
    </lineage>
</organism>
<keyword evidence="3" id="KW-1185">Reference proteome</keyword>
<proteinExistence type="predicted"/>
<dbReference type="GO" id="GO:0008893">
    <property type="term" value="F:guanosine-3',5'-bis(diphosphate) 3'-diphosphatase activity"/>
    <property type="evidence" value="ECO:0007669"/>
    <property type="project" value="TreeGrafter"/>
</dbReference>
<dbReference type="InterPro" id="IPR052194">
    <property type="entry name" value="MESH1"/>
</dbReference>
<reference evidence="2 3" key="1">
    <citation type="submission" date="2018-09" db="EMBL/GenBank/DDBJ databases">
        <authorList>
            <person name="Zhu H."/>
        </authorList>
    </citation>
    <scope>NUCLEOTIDE SEQUENCE [LARGE SCALE GENOMIC DNA]</scope>
    <source>
        <strain evidence="2 3">K1W22B-8</strain>
    </source>
</reference>
<dbReference type="Proteomes" id="UP000284605">
    <property type="component" value="Unassembled WGS sequence"/>
</dbReference>
<evidence type="ECO:0000313" key="3">
    <source>
        <dbReference type="Proteomes" id="UP000284605"/>
    </source>
</evidence>
<feature type="domain" description="HD/PDEase" evidence="1">
    <location>
        <begin position="25"/>
        <end position="136"/>
    </location>
</feature>
<accession>A0A418WUG7</accession>
<evidence type="ECO:0000313" key="2">
    <source>
        <dbReference type="EMBL" id="RJF94888.1"/>
    </source>
</evidence>